<keyword evidence="4 10" id="KW-0813">Transport</keyword>
<evidence type="ECO:0000256" key="10">
    <source>
        <dbReference type="RuleBase" id="RU365075"/>
    </source>
</evidence>
<dbReference type="SMART" id="SM01087">
    <property type="entry name" value="COG6"/>
    <property type="match status" value="1"/>
</dbReference>
<comment type="function">
    <text evidence="10">Acts as component of the peripheral membrane COG complex that is involved in intra-Golgi protein trafficking. COG is located at the cis-Golgi, and regulates tethering of retrograde intra-Golgi vesicles and possibly a number of other membrane trafficking events.</text>
</comment>
<evidence type="ECO:0000256" key="5">
    <source>
        <dbReference type="ARBA" id="ARBA00022927"/>
    </source>
</evidence>
<evidence type="ECO:0000259" key="12">
    <source>
        <dbReference type="Pfam" id="PF20653"/>
    </source>
</evidence>
<dbReference type="PANTHER" id="PTHR21506">
    <property type="entry name" value="COMPONENT OF OLIGOMERIC GOLGI COMPLEX 6"/>
    <property type="match status" value="1"/>
</dbReference>
<comment type="subcellular location">
    <subcellularLocation>
        <location evidence="1 10">Golgi apparatus membrane</location>
        <topology evidence="1 10">Peripheral membrane protein</topology>
    </subcellularLocation>
</comment>
<dbReference type="GO" id="GO:0000139">
    <property type="term" value="C:Golgi membrane"/>
    <property type="evidence" value="ECO:0007669"/>
    <property type="project" value="UniProtKB-SubCell"/>
</dbReference>
<protein>
    <recommendedName>
        <fullName evidence="3 10">Conserved oligomeric Golgi complex subunit 6</fullName>
        <shortName evidence="10">COG complex subunit 6</shortName>
    </recommendedName>
    <alternativeName>
        <fullName evidence="8 10">Component of oligomeric Golgi complex 6</fullName>
    </alternativeName>
</protein>
<dbReference type="GO" id="GO:0015031">
    <property type="term" value="P:protein transport"/>
    <property type="evidence" value="ECO:0007669"/>
    <property type="project" value="UniProtKB-KW"/>
</dbReference>
<sequence length="680" mass="75910">MDSLSQQRLSAILSASYSDSEIRNALQVLDSRFTENSPDSRRQLRVDVQAEVIRSNAHIVREFSKISEQLKLVGHTLNAMNNVVSSLKTHVTAAGSETAPILEESSQLLTQKKKAETKEALLKAFTEHFLVSEKDVVILTSSAEPVDDRFFRILNRVKKIHGDCEVLLASENQRAGIEIMDRMTGHLQGAFQKLYRWIQRELKHLSLENPQINAGIRRALRVLAERPTLFQNCLDFFAEARQKILLDSFYTALTGAAPSTATPSYIDPTTKPIELYAHDPLRYIGDMLAWLHSAAVGEQEALEVLFISQEGEGQNSILGGIEEGLKSEPWLGEGDGEEEATRGVWDARKGLMMLVDKDLQAVCKPLKSRIEQVIASHEESTLVYKISNLINFYRLTFEKLLGQESFLLETMKTTEQAALRQFHSSLQEHVRAVQSELPQAPDELTPPPFLHEALNELKQLMISCDTSLIPGSEREGGFSKILEEALDPYLDGCHNLSQDLEEVDKNIFVINCQLAAKATLEQFGFTADRISKLDAEVGKQMGLLTEFQHNFFVHTSGLHPLLVALSDWDPTTTNTAKETPLTQLPPFSPHALSLVSQSFDEFLPSALMDATTGLKRLSSPKIIGEIMQEAASRFVDDFCRVEEVVIDALLNEGDGQGEGGIEFARSIWPRTVDEVRVLLT</sequence>
<dbReference type="GO" id="GO:0017119">
    <property type="term" value="C:Golgi transport complex"/>
    <property type="evidence" value="ECO:0007669"/>
    <property type="project" value="UniProtKB-UniRule"/>
</dbReference>
<evidence type="ECO:0000256" key="1">
    <source>
        <dbReference type="ARBA" id="ARBA00004395"/>
    </source>
</evidence>
<evidence type="ECO:0000256" key="4">
    <source>
        <dbReference type="ARBA" id="ARBA00022448"/>
    </source>
</evidence>
<proteinExistence type="inferred from homology"/>
<keyword evidence="6 10" id="KW-0333">Golgi apparatus</keyword>
<dbReference type="InterPro" id="IPR048369">
    <property type="entry name" value="COG6_C"/>
</dbReference>
<organism evidence="13 14">
    <name type="scientific">Tuber aestivum</name>
    <name type="common">summer truffle</name>
    <dbReference type="NCBI Taxonomy" id="59557"/>
    <lineage>
        <taxon>Eukaryota</taxon>
        <taxon>Fungi</taxon>
        <taxon>Dikarya</taxon>
        <taxon>Ascomycota</taxon>
        <taxon>Pezizomycotina</taxon>
        <taxon>Pezizomycetes</taxon>
        <taxon>Pezizales</taxon>
        <taxon>Tuberaceae</taxon>
        <taxon>Tuber</taxon>
    </lineage>
</organism>
<accession>A0A292PKA8</accession>
<evidence type="ECO:0000313" key="13">
    <source>
        <dbReference type="EMBL" id="CUS06937.1"/>
    </source>
</evidence>
<evidence type="ECO:0000313" key="14">
    <source>
        <dbReference type="Proteomes" id="UP001412239"/>
    </source>
</evidence>
<dbReference type="Pfam" id="PF20653">
    <property type="entry name" value="COG6_C"/>
    <property type="match status" value="1"/>
</dbReference>
<comment type="similarity">
    <text evidence="2 10">Belongs to the COG6 family.</text>
</comment>
<gene>
    <name evidence="13" type="ORF">GSTUAT00008987001</name>
</gene>
<dbReference type="Proteomes" id="UP001412239">
    <property type="component" value="Unassembled WGS sequence"/>
</dbReference>
<dbReference type="Pfam" id="PF06419">
    <property type="entry name" value="COG6_N"/>
    <property type="match status" value="1"/>
</dbReference>
<feature type="domain" description="Conserved Oligomeric Golgi complex subunit 6 C-terminal" evidence="12">
    <location>
        <begin position="173"/>
        <end position="679"/>
    </location>
</feature>
<evidence type="ECO:0000259" key="11">
    <source>
        <dbReference type="Pfam" id="PF06419"/>
    </source>
</evidence>
<dbReference type="AlphaFoldDB" id="A0A292PKA8"/>
<keyword evidence="7 10" id="KW-0472">Membrane</keyword>
<dbReference type="PANTHER" id="PTHR21506:SF0">
    <property type="entry name" value="CONSERVED OLIGOMERIC GOLGI COMPLEX SUBUNIT 6"/>
    <property type="match status" value="1"/>
</dbReference>
<evidence type="ECO:0000256" key="2">
    <source>
        <dbReference type="ARBA" id="ARBA00011023"/>
    </source>
</evidence>
<feature type="non-terminal residue" evidence="13">
    <location>
        <position position="680"/>
    </location>
</feature>
<dbReference type="InterPro" id="IPR048368">
    <property type="entry name" value="COG6_N"/>
</dbReference>
<dbReference type="InterPro" id="IPR010490">
    <property type="entry name" value="COG6"/>
</dbReference>
<reference evidence="13" key="1">
    <citation type="submission" date="2015-10" db="EMBL/GenBank/DDBJ databases">
        <authorList>
            <person name="Regsiter A."/>
            <person name="william w."/>
        </authorList>
    </citation>
    <scope>NUCLEOTIDE SEQUENCE</scope>
    <source>
        <strain evidence="13">Montdore</strain>
    </source>
</reference>
<name>A0A292PKA8_9PEZI</name>
<comment type="function">
    <text evidence="9">Acts as a component of the peripheral membrane COG complex that is involved in intra-Golgi protein trafficking. COG is located at the cis-Golgi, and regulates tethering of retrograde intra-Golgi vesicles and possibly a number of other membrane trafficking events.</text>
</comment>
<evidence type="ECO:0000256" key="3">
    <source>
        <dbReference type="ARBA" id="ARBA00020973"/>
    </source>
</evidence>
<evidence type="ECO:0000256" key="7">
    <source>
        <dbReference type="ARBA" id="ARBA00023136"/>
    </source>
</evidence>
<dbReference type="GO" id="GO:0006891">
    <property type="term" value="P:intra-Golgi vesicle-mediated transport"/>
    <property type="evidence" value="ECO:0007669"/>
    <property type="project" value="UniProtKB-UniRule"/>
</dbReference>
<comment type="subunit">
    <text evidence="10">Component of the conserved oligomeric Golgi complex.</text>
</comment>
<evidence type="ECO:0000256" key="6">
    <source>
        <dbReference type="ARBA" id="ARBA00023034"/>
    </source>
</evidence>
<keyword evidence="5 10" id="KW-0653">Protein transport</keyword>
<evidence type="ECO:0000256" key="9">
    <source>
        <dbReference type="ARBA" id="ARBA00043873"/>
    </source>
</evidence>
<dbReference type="EMBL" id="LN891277">
    <property type="protein sequence ID" value="CUS06937.1"/>
    <property type="molecule type" value="Genomic_DNA"/>
</dbReference>
<evidence type="ECO:0000256" key="8">
    <source>
        <dbReference type="ARBA" id="ARBA00031348"/>
    </source>
</evidence>
<keyword evidence="14" id="KW-1185">Reference proteome</keyword>
<feature type="domain" description="Conserved oligomeric complex COG6 N-terminal" evidence="11">
    <location>
        <begin position="29"/>
        <end position="142"/>
    </location>
</feature>